<name>A0A167DRP8_9GAMM</name>
<dbReference type="PATRIC" id="fig|1365251.3.peg.3237"/>
<evidence type="ECO:0000313" key="1">
    <source>
        <dbReference type="EMBL" id="KZN49260.1"/>
    </source>
</evidence>
<dbReference type="AlphaFoldDB" id="A0A167DRP8"/>
<sequence>MKFHAFFFILVLTGCAPSTVHLHSYKVPEAEKNEIVTALEATGLKVLISERKPPLVNMGSFIIYPKDDGDNDDLVKILNIINEKGYTTGLIAKNRVKNHEYRNSNNIGLYLVNSDGLMSMREQLAAEFAVDITEVEFSSTNCTEAYKLSFDKDGSARINDISLLWSKNEDTVVLSHQNQSQKFTYSNKYERNGATRELVMQLVPYRNNTLDSIKYFNCKYQSRTPLIE</sequence>
<evidence type="ECO:0008006" key="3">
    <source>
        <dbReference type="Google" id="ProtNLM"/>
    </source>
</evidence>
<protein>
    <recommendedName>
        <fullName evidence="3">Lipoprotein</fullName>
    </recommendedName>
</protein>
<dbReference type="Proteomes" id="UP000076503">
    <property type="component" value="Unassembled WGS sequence"/>
</dbReference>
<reference evidence="1 2" key="1">
    <citation type="submission" date="2013-07" db="EMBL/GenBank/DDBJ databases">
        <title>Comparative Genomic and Metabolomic Analysis of Twelve Strains of Pseudoalteromonas luteoviolacea.</title>
        <authorList>
            <person name="Vynne N.G."/>
            <person name="Mansson M."/>
            <person name="Gram L."/>
        </authorList>
    </citation>
    <scope>NUCLEOTIDE SEQUENCE [LARGE SCALE GENOMIC DNA]</scope>
    <source>
        <strain evidence="1 2">H33</strain>
    </source>
</reference>
<gene>
    <name evidence="1" type="ORF">N476_19625</name>
</gene>
<evidence type="ECO:0000313" key="2">
    <source>
        <dbReference type="Proteomes" id="UP000076503"/>
    </source>
</evidence>
<accession>A0A167DRP8</accession>
<proteinExistence type="predicted"/>
<dbReference type="EMBL" id="AUXZ01000082">
    <property type="protein sequence ID" value="KZN49260.1"/>
    <property type="molecule type" value="Genomic_DNA"/>
</dbReference>
<organism evidence="1 2">
    <name type="scientific">Pseudoalteromonas luteoviolacea H33</name>
    <dbReference type="NCBI Taxonomy" id="1365251"/>
    <lineage>
        <taxon>Bacteria</taxon>
        <taxon>Pseudomonadati</taxon>
        <taxon>Pseudomonadota</taxon>
        <taxon>Gammaproteobacteria</taxon>
        <taxon>Alteromonadales</taxon>
        <taxon>Pseudoalteromonadaceae</taxon>
        <taxon>Pseudoalteromonas</taxon>
    </lineage>
</organism>
<comment type="caution">
    <text evidence="1">The sequence shown here is derived from an EMBL/GenBank/DDBJ whole genome shotgun (WGS) entry which is preliminary data.</text>
</comment>
<dbReference type="PROSITE" id="PS51257">
    <property type="entry name" value="PROKAR_LIPOPROTEIN"/>
    <property type="match status" value="1"/>
</dbReference>